<proteinExistence type="inferred from homology"/>
<dbReference type="PROSITE" id="PS51421">
    <property type="entry name" value="RAS"/>
    <property type="match status" value="1"/>
</dbReference>
<evidence type="ECO:0000256" key="1">
    <source>
        <dbReference type="ARBA" id="ARBA00008846"/>
    </source>
</evidence>
<dbReference type="Pfam" id="PF00071">
    <property type="entry name" value="Ras"/>
    <property type="match status" value="1"/>
</dbReference>
<dbReference type="PRINTS" id="PR00449">
    <property type="entry name" value="RASTRNSFRMNG"/>
</dbReference>
<dbReference type="SMART" id="SM00175">
    <property type="entry name" value="RAB"/>
    <property type="match status" value="1"/>
</dbReference>
<evidence type="ECO:0000313" key="6">
    <source>
        <dbReference type="Proteomes" id="UP000015101"/>
    </source>
</evidence>
<dbReference type="PANTHER" id="PTHR45775">
    <property type="entry name" value="RAD, GEM/KIR FAMILY MEMBER 2, ISOFORM C"/>
    <property type="match status" value="1"/>
</dbReference>
<dbReference type="GO" id="GO:0003924">
    <property type="term" value="F:GTPase activity"/>
    <property type="evidence" value="ECO:0007669"/>
    <property type="project" value="InterPro"/>
</dbReference>
<dbReference type="PANTHER" id="PTHR45775:SF6">
    <property type="entry name" value="RAD, GEM_KIR FAMILY MEMBER 2, ISOFORM C"/>
    <property type="match status" value="1"/>
</dbReference>
<comment type="similarity">
    <text evidence="1">Belongs to the small GTPase superfamily. RGK family.</text>
</comment>
<dbReference type="SUPFAM" id="SSF52540">
    <property type="entry name" value="P-loop containing nucleoside triphosphate hydrolases"/>
    <property type="match status" value="1"/>
</dbReference>
<organism evidence="5 6">
    <name type="scientific">Helobdella robusta</name>
    <name type="common">Californian leech</name>
    <dbReference type="NCBI Taxonomy" id="6412"/>
    <lineage>
        <taxon>Eukaryota</taxon>
        <taxon>Metazoa</taxon>
        <taxon>Spiralia</taxon>
        <taxon>Lophotrochozoa</taxon>
        <taxon>Annelida</taxon>
        <taxon>Clitellata</taxon>
        <taxon>Hirudinea</taxon>
        <taxon>Rhynchobdellida</taxon>
        <taxon>Glossiphoniidae</taxon>
        <taxon>Helobdella</taxon>
    </lineage>
</organism>
<dbReference type="Proteomes" id="UP000015101">
    <property type="component" value="Unassembled WGS sequence"/>
</dbReference>
<dbReference type="SMART" id="SM00173">
    <property type="entry name" value="RAS"/>
    <property type="match status" value="1"/>
</dbReference>
<reference evidence="4 6" key="2">
    <citation type="journal article" date="2013" name="Nature">
        <title>Insights into bilaterian evolution from three spiralian genomes.</title>
        <authorList>
            <person name="Simakov O."/>
            <person name="Marletaz F."/>
            <person name="Cho S.J."/>
            <person name="Edsinger-Gonzales E."/>
            <person name="Havlak P."/>
            <person name="Hellsten U."/>
            <person name="Kuo D.H."/>
            <person name="Larsson T."/>
            <person name="Lv J."/>
            <person name="Arendt D."/>
            <person name="Savage R."/>
            <person name="Osoegawa K."/>
            <person name="de Jong P."/>
            <person name="Grimwood J."/>
            <person name="Chapman J.A."/>
            <person name="Shapiro H."/>
            <person name="Aerts A."/>
            <person name="Otillar R.P."/>
            <person name="Terry A.Y."/>
            <person name="Boore J.L."/>
            <person name="Grigoriev I.V."/>
            <person name="Lindberg D.R."/>
            <person name="Seaver E.C."/>
            <person name="Weisblat D.A."/>
            <person name="Putnam N.H."/>
            <person name="Rokhsar D.S."/>
        </authorList>
    </citation>
    <scope>NUCLEOTIDE SEQUENCE</scope>
</reference>
<dbReference type="InParanoid" id="T1FU65"/>
<evidence type="ECO:0000313" key="5">
    <source>
        <dbReference type="EnsemblMetazoa" id="HelroP192676"/>
    </source>
</evidence>
<dbReference type="PROSITE" id="PS51419">
    <property type="entry name" value="RAB"/>
    <property type="match status" value="1"/>
</dbReference>
<dbReference type="InterPro" id="IPR001806">
    <property type="entry name" value="Small_GTPase"/>
</dbReference>
<dbReference type="CTD" id="20212361"/>
<dbReference type="AlphaFoldDB" id="T1FU65"/>
<evidence type="ECO:0008006" key="7">
    <source>
        <dbReference type="Google" id="ProtNLM"/>
    </source>
</evidence>
<reference evidence="6" key="1">
    <citation type="submission" date="2012-12" db="EMBL/GenBank/DDBJ databases">
        <authorList>
            <person name="Hellsten U."/>
            <person name="Grimwood J."/>
            <person name="Chapman J.A."/>
            <person name="Shapiro H."/>
            <person name="Aerts A."/>
            <person name="Otillar R.P."/>
            <person name="Terry A.Y."/>
            <person name="Boore J.L."/>
            <person name="Simakov O."/>
            <person name="Marletaz F."/>
            <person name="Cho S.-J."/>
            <person name="Edsinger-Gonzales E."/>
            <person name="Havlak P."/>
            <person name="Kuo D.-H."/>
            <person name="Larsson T."/>
            <person name="Lv J."/>
            <person name="Arendt D."/>
            <person name="Savage R."/>
            <person name="Osoegawa K."/>
            <person name="de Jong P."/>
            <person name="Lindberg D.R."/>
            <person name="Seaver E.C."/>
            <person name="Weisblat D.A."/>
            <person name="Putnam N.H."/>
            <person name="Grigoriev I.V."/>
            <person name="Rokhsar D.S."/>
        </authorList>
    </citation>
    <scope>NUCLEOTIDE SEQUENCE</scope>
</reference>
<evidence type="ECO:0000313" key="4">
    <source>
        <dbReference type="EMBL" id="ESN99973.1"/>
    </source>
</evidence>
<accession>T1FU65</accession>
<dbReference type="KEGG" id="hro:HELRODRAFT_192676"/>
<dbReference type="EMBL" id="KB097026">
    <property type="protein sequence ID" value="ESN99973.1"/>
    <property type="molecule type" value="Genomic_DNA"/>
</dbReference>
<dbReference type="GeneID" id="20212361"/>
<name>T1FU65_HELRO</name>
<dbReference type="RefSeq" id="XP_009021982.1">
    <property type="nucleotide sequence ID" value="XM_009023734.1"/>
</dbReference>
<dbReference type="HOGENOM" id="CLU_041217_3_3_1"/>
<dbReference type="OMA" id="DWEELTM"/>
<dbReference type="EMBL" id="AMQM01005601">
    <property type="status" value="NOT_ANNOTATED_CDS"/>
    <property type="molecule type" value="Genomic_DNA"/>
</dbReference>
<evidence type="ECO:0000256" key="2">
    <source>
        <dbReference type="ARBA" id="ARBA00022553"/>
    </source>
</evidence>
<keyword evidence="2" id="KW-0597">Phosphoprotein</keyword>
<keyword evidence="6" id="KW-1185">Reference proteome</keyword>
<dbReference type="STRING" id="6412.T1FU65"/>
<dbReference type="InterPro" id="IPR051641">
    <property type="entry name" value="RGK_GTP-binding_reg"/>
</dbReference>
<dbReference type="GO" id="GO:0005246">
    <property type="term" value="F:calcium channel regulator activity"/>
    <property type="evidence" value="ECO:0000318"/>
    <property type="project" value="GO_Central"/>
</dbReference>
<gene>
    <name evidence="5" type="primary">20212361</name>
    <name evidence="4" type="ORF">HELRODRAFT_192676</name>
</gene>
<dbReference type="EnsemblMetazoa" id="HelroT192676">
    <property type="protein sequence ID" value="HelroP192676"/>
    <property type="gene ID" value="HelroG192676"/>
</dbReference>
<dbReference type="InterPro" id="IPR027417">
    <property type="entry name" value="P-loop_NTPase"/>
</dbReference>
<reference evidence="5" key="3">
    <citation type="submission" date="2015-06" db="UniProtKB">
        <authorList>
            <consortium name="EnsemblMetazoa"/>
        </authorList>
    </citation>
    <scope>IDENTIFICATION</scope>
</reference>
<dbReference type="GO" id="GO:0005886">
    <property type="term" value="C:plasma membrane"/>
    <property type="evidence" value="ECO:0000318"/>
    <property type="project" value="GO_Central"/>
</dbReference>
<feature type="compositionally biased region" description="Polar residues" evidence="3">
    <location>
        <begin position="156"/>
        <end position="172"/>
    </location>
</feature>
<protein>
    <recommendedName>
        <fullName evidence="7">Small monomeric GTPase</fullName>
    </recommendedName>
</protein>
<dbReference type="OrthoDB" id="5239715at2759"/>
<evidence type="ECO:0000256" key="3">
    <source>
        <dbReference type="SAM" id="MobiDB-lite"/>
    </source>
</evidence>
<sequence>MLMDGWDQREPLVPIRAPLKLVNDEPTNKIVSVQIDGEESLLQFIDMPGTQGPKKKDGFIQADAFLVVYSITDRNSYVFAQNQLQDLRPAKRHNVVILVGNKQDIVRNRIISEEDGKSLAHKRHCKFIEVSALLDHKVDDLLVGVTRQIRLRKGCASNQNDQSNENGSETGSGNDGRVGCLHRAAVDMFNRLLRRRRHLESSSCDDLFKP</sequence>
<dbReference type="Gene3D" id="3.40.50.300">
    <property type="entry name" value="P-loop containing nucleotide triphosphate hydrolases"/>
    <property type="match status" value="1"/>
</dbReference>
<feature type="region of interest" description="Disordered" evidence="3">
    <location>
        <begin position="156"/>
        <end position="176"/>
    </location>
</feature>
<dbReference type="eggNOG" id="KOG0395">
    <property type="taxonomic scope" value="Eukaryota"/>
</dbReference>
<dbReference type="GO" id="GO:0005525">
    <property type="term" value="F:GTP binding"/>
    <property type="evidence" value="ECO:0000318"/>
    <property type="project" value="GO_Central"/>
</dbReference>